<reference evidence="2" key="1">
    <citation type="submission" date="2016-08" db="EMBL/GenBank/DDBJ databases">
        <authorList>
            <person name="Seilhamer J.J."/>
        </authorList>
    </citation>
    <scope>NUCLEOTIDE SEQUENCE</scope>
    <source>
        <strain evidence="2">86</strain>
    </source>
</reference>
<dbReference type="InterPro" id="IPR052673">
    <property type="entry name" value="Ni-siroh_cyclase_CfbD"/>
</dbReference>
<dbReference type="Pfam" id="PF00148">
    <property type="entry name" value="Oxidored_nitro"/>
    <property type="match status" value="1"/>
</dbReference>
<proteinExistence type="predicted"/>
<evidence type="ECO:0000259" key="1">
    <source>
        <dbReference type="Pfam" id="PF00148"/>
    </source>
</evidence>
<sequence>MKRLSAVKSNTGIKFLTPAVSPGNHCPMRIASVNVKNIRGLSSLLVGMPECTTHSRLFNPRPEGPQGELHWLYVLDAQEVVFGCRNGLIAALRTMDKAGAKAILLIVTCVPELIGEDIQAIVREVQPELSARVTFVLLGQFKNISYPPGSWKTMEAMGTLMAAKTPDASRVNVLGRAPGEEHIPLPSLLPALAGQGLELRYLAPGASLEDFQSAPDAVLNLVVSPFMQPLAARMEREFGIPYIALHTLYAVASIDKAYAALAEHFGLVWGDTFALERQEALAWQNQAAARLKGLRYVFCPRIDLPLPLAVYLTGLGMEPLLLHLEEYYPEDRDYTRELNALGHNPWVCRMINAQADLPVLKKLAPDLCFGYLPAAHQPIPCVPELLDFYGQVGYARTSHLLKRILGIMNEMDTAGKGGTAYGSASF</sequence>
<dbReference type="GO" id="GO:0016491">
    <property type="term" value="F:oxidoreductase activity"/>
    <property type="evidence" value="ECO:0007669"/>
    <property type="project" value="InterPro"/>
</dbReference>
<protein>
    <submittedName>
        <fullName evidence="2">Oxidoreductase/nitrogenase component 1</fullName>
    </submittedName>
</protein>
<dbReference type="SUPFAM" id="SSF53807">
    <property type="entry name" value="Helical backbone' metal receptor"/>
    <property type="match status" value="1"/>
</dbReference>
<organism evidence="2">
    <name type="scientific">uncultured Sporomusa sp</name>
    <dbReference type="NCBI Taxonomy" id="307249"/>
    <lineage>
        <taxon>Bacteria</taxon>
        <taxon>Bacillati</taxon>
        <taxon>Bacillota</taxon>
        <taxon>Negativicutes</taxon>
        <taxon>Selenomonadales</taxon>
        <taxon>Sporomusaceae</taxon>
        <taxon>Sporomusa</taxon>
        <taxon>environmental samples</taxon>
    </lineage>
</organism>
<dbReference type="InterPro" id="IPR000510">
    <property type="entry name" value="Nase/OxRdtase_comp1"/>
</dbReference>
<dbReference type="Gene3D" id="3.40.50.12380">
    <property type="entry name" value="Nitrogenase MoFe cofactor biosynthesis protein NifE, C-terminal"/>
    <property type="match status" value="1"/>
</dbReference>
<dbReference type="Gene3D" id="3.40.50.1980">
    <property type="entry name" value="Nitrogenase molybdenum iron protein domain"/>
    <property type="match status" value="1"/>
</dbReference>
<gene>
    <name evidence="2" type="ORF">KL86SPO_50763</name>
</gene>
<name>A0A212LZP5_9FIRM</name>
<accession>A0A212LZP5</accession>
<dbReference type="PANTHER" id="PTHR42846:SF1">
    <property type="entry name" value="NI-SIROHYDROCHLORIN A,C-DIAMIDE REDUCTIVE CYCLASE COMPLEX, COMPONENT CFBD"/>
    <property type="match status" value="1"/>
</dbReference>
<evidence type="ECO:0000313" key="2">
    <source>
        <dbReference type="EMBL" id="SCM82991.1"/>
    </source>
</evidence>
<dbReference type="EMBL" id="FMJE01000005">
    <property type="protein sequence ID" value="SCM82991.1"/>
    <property type="molecule type" value="Genomic_DNA"/>
</dbReference>
<dbReference type="PANTHER" id="PTHR42846">
    <property type="entry name" value="NI-SIROHYDROCHLORIN A,C-DIAMIDE REDUCTIVE CYCLASE COMPLEX, COMPONENT CFBD"/>
    <property type="match status" value="1"/>
</dbReference>
<feature type="domain" description="Nitrogenase/oxidoreductase component 1" evidence="1">
    <location>
        <begin position="26"/>
        <end position="407"/>
    </location>
</feature>
<dbReference type="AlphaFoldDB" id="A0A212LZP5"/>
<dbReference type="RefSeq" id="WP_288185539.1">
    <property type="nucleotide sequence ID" value="NZ_LT608335.1"/>
</dbReference>